<feature type="chain" id="PRO_5017418788" evidence="1">
    <location>
        <begin position="35"/>
        <end position="448"/>
    </location>
</feature>
<dbReference type="PROSITE" id="PS00430">
    <property type="entry name" value="TONB_DEPENDENT_REC_1"/>
    <property type="match status" value="1"/>
</dbReference>
<dbReference type="InterPro" id="IPR010916">
    <property type="entry name" value="TonB_box_CS"/>
</dbReference>
<evidence type="ECO:0000313" key="2">
    <source>
        <dbReference type="EMBL" id="RIY37072.1"/>
    </source>
</evidence>
<dbReference type="EMBL" id="NRJG01000097">
    <property type="protein sequence ID" value="RIY37072.1"/>
    <property type="molecule type" value="Genomic_DNA"/>
</dbReference>
<keyword evidence="3" id="KW-1185">Reference proteome</keyword>
<feature type="signal peptide" evidence="1">
    <location>
        <begin position="1"/>
        <end position="34"/>
    </location>
</feature>
<gene>
    <name evidence="2" type="ORF">CKF58_05455</name>
</gene>
<accession>A0A3A1YG08</accession>
<comment type="caution">
    <text evidence="2">The sequence shown here is derived from an EMBL/GenBank/DDBJ whole genome shotgun (WGS) entry which is preliminary data.</text>
</comment>
<dbReference type="Proteomes" id="UP000265916">
    <property type="component" value="Unassembled WGS sequence"/>
</dbReference>
<evidence type="ECO:0000313" key="3">
    <source>
        <dbReference type="Proteomes" id="UP000265916"/>
    </source>
</evidence>
<dbReference type="AlphaFoldDB" id="A0A3A1YG08"/>
<evidence type="ECO:0000256" key="1">
    <source>
        <dbReference type="SAM" id="SignalP"/>
    </source>
</evidence>
<reference evidence="2 3" key="1">
    <citation type="submission" date="2017-08" db="EMBL/GenBank/DDBJ databases">
        <title>Reclassification of Bisgaard taxon 37 and 44.</title>
        <authorList>
            <person name="Christensen H."/>
        </authorList>
    </citation>
    <scope>NUCLEOTIDE SEQUENCE [LARGE SCALE GENOMIC DNA]</scope>
    <source>
        <strain evidence="2 3">111</strain>
    </source>
</reference>
<name>A0A3A1YG08_9GAMM</name>
<organism evidence="2 3">
    <name type="scientific">Psittacicella hinzii</name>
    <dbReference type="NCBI Taxonomy" id="2028575"/>
    <lineage>
        <taxon>Bacteria</taxon>
        <taxon>Pseudomonadati</taxon>
        <taxon>Pseudomonadota</taxon>
        <taxon>Gammaproteobacteria</taxon>
        <taxon>Pasteurellales</taxon>
        <taxon>Psittacicellaceae</taxon>
        <taxon>Psittacicella</taxon>
    </lineage>
</organism>
<sequence length="448" mass="48608">MIKGYKTSKVKKTLLALSISFGLGSGVISGNSYAESFSLTVYPTKQVNSCVQQAGDTLVNNFAYEFTRMSTTCKLGTATKDYQPLPLIEGLEANLGANIISSTQVQAAFYQPLVAALSSKATTLQRKNAQQFVQDYFTSYVKYQSKGKYAFVIAPLTQEGSTSEHSQLTTTPYFFLQNGQEVVSQIHTPGLSVTNGQVVLAPQAKVAILLVDMQLRTNQSNLTIVLENLNRAQAVPIASSLNAYLDYVAAYAKQIVAKSKTQASTQNSQVDISNQQGGVSISGGSIQAGNIHISGQNVNISNSNIQATGNVDLKAQQELSVKQSEVSGKQVTANAQVINDDGSLAKAQTQSWSKFTLPRLVGIETYFNRLLNQPETSRAIIDLSLAGQLLQVPGLKADLSFEEYSNYLTQVLSRLNLTRESLGLSPSYMQEAYDFYTRNAEKFKAASK</sequence>
<proteinExistence type="predicted"/>
<protein>
    <submittedName>
        <fullName evidence="2">Uncharacterized protein</fullName>
    </submittedName>
</protein>
<keyword evidence="1" id="KW-0732">Signal</keyword>